<dbReference type="AlphaFoldDB" id="A0AAV1ICD8"/>
<dbReference type="Proteomes" id="UP001314263">
    <property type="component" value="Unassembled WGS sequence"/>
</dbReference>
<proteinExistence type="predicted"/>
<dbReference type="EMBL" id="CAUYUE010000010">
    <property type="protein sequence ID" value="CAK0784387.1"/>
    <property type="molecule type" value="Genomic_DNA"/>
</dbReference>
<comment type="caution">
    <text evidence="1">The sequence shown here is derived from an EMBL/GenBank/DDBJ whole genome shotgun (WGS) entry which is preliminary data.</text>
</comment>
<protein>
    <submittedName>
        <fullName evidence="1">Uncharacterized protein</fullName>
    </submittedName>
</protein>
<name>A0AAV1ICD8_9CHLO</name>
<sequence length="179" mass="19246">MGDESAADAIFIPDTYPCPPGEYRVPHTEAIVSSKCTTITAFGRRYVGPHHDIYWFKGTPVVPGLRTTYPAFGQPAAKPVLSGVDEGSDGPVFRAQLQASDAVKICDTFPAKVLRRLKVQLQVASGTQLSAPALYGLGGGQHSVSAYLRKHCAPSPAFSRADTLQELAALHQQSLHSQW</sequence>
<keyword evidence="2" id="KW-1185">Reference proteome</keyword>
<organism evidence="1 2">
    <name type="scientific">Coccomyxa viridis</name>
    <dbReference type="NCBI Taxonomy" id="1274662"/>
    <lineage>
        <taxon>Eukaryota</taxon>
        <taxon>Viridiplantae</taxon>
        <taxon>Chlorophyta</taxon>
        <taxon>core chlorophytes</taxon>
        <taxon>Trebouxiophyceae</taxon>
        <taxon>Trebouxiophyceae incertae sedis</taxon>
        <taxon>Coccomyxaceae</taxon>
        <taxon>Coccomyxa</taxon>
    </lineage>
</organism>
<accession>A0AAV1ICD8</accession>
<gene>
    <name evidence="1" type="ORF">CVIRNUC_007591</name>
</gene>
<evidence type="ECO:0000313" key="2">
    <source>
        <dbReference type="Proteomes" id="UP001314263"/>
    </source>
</evidence>
<reference evidence="1 2" key="1">
    <citation type="submission" date="2023-10" db="EMBL/GenBank/DDBJ databases">
        <authorList>
            <person name="Maclean D."/>
            <person name="Macfadyen A."/>
        </authorList>
    </citation>
    <scope>NUCLEOTIDE SEQUENCE [LARGE SCALE GENOMIC DNA]</scope>
</reference>
<evidence type="ECO:0000313" key="1">
    <source>
        <dbReference type="EMBL" id="CAK0784387.1"/>
    </source>
</evidence>